<feature type="region of interest" description="Disordered" evidence="1">
    <location>
        <begin position="27"/>
        <end position="53"/>
    </location>
</feature>
<evidence type="ECO:0000256" key="1">
    <source>
        <dbReference type="SAM" id="MobiDB-lite"/>
    </source>
</evidence>
<organism evidence="3 4">
    <name type="scientific">Mycoplasmopsis edwardii</name>
    <dbReference type="NCBI Taxonomy" id="53558"/>
    <lineage>
        <taxon>Bacteria</taxon>
        <taxon>Bacillati</taxon>
        <taxon>Mycoplasmatota</taxon>
        <taxon>Mycoplasmoidales</taxon>
        <taxon>Metamycoplasmataceae</taxon>
        <taxon>Mycoplasmopsis</taxon>
    </lineage>
</organism>
<dbReference type="Proteomes" id="UP000257559">
    <property type="component" value="Chromosome"/>
</dbReference>
<feature type="compositionally biased region" description="Polar residues" evidence="1">
    <location>
        <begin position="40"/>
        <end position="53"/>
    </location>
</feature>
<keyword evidence="2" id="KW-0732">Signal</keyword>
<evidence type="ECO:0000256" key="2">
    <source>
        <dbReference type="SAM" id="SignalP"/>
    </source>
</evidence>
<proteinExistence type="predicted"/>
<protein>
    <recommendedName>
        <fullName evidence="5">Lipoprotein</fullName>
    </recommendedName>
</protein>
<dbReference type="EMBL" id="LS991951">
    <property type="protein sequence ID" value="SYV97172.1"/>
    <property type="molecule type" value="Genomic_DNA"/>
</dbReference>
<gene>
    <name evidence="3" type="ORF">NCTC10132_00531</name>
</gene>
<name>A0A3B0PK67_9BACT</name>
<feature type="compositionally biased region" description="Basic and acidic residues" evidence="1">
    <location>
        <begin position="29"/>
        <end position="39"/>
    </location>
</feature>
<evidence type="ECO:0000313" key="3">
    <source>
        <dbReference type="EMBL" id="SYV97172.1"/>
    </source>
</evidence>
<evidence type="ECO:0000313" key="4">
    <source>
        <dbReference type="Proteomes" id="UP000257559"/>
    </source>
</evidence>
<feature type="signal peptide" evidence="2">
    <location>
        <begin position="1"/>
        <end position="19"/>
    </location>
</feature>
<feature type="non-terminal residue" evidence="3">
    <location>
        <position position="260"/>
    </location>
</feature>
<evidence type="ECO:0008006" key="5">
    <source>
        <dbReference type="Google" id="ProtNLM"/>
    </source>
</evidence>
<feature type="chain" id="PRO_5017361632" description="Lipoprotein" evidence="2">
    <location>
        <begin position="20"/>
        <end position="260"/>
    </location>
</feature>
<reference evidence="4" key="1">
    <citation type="submission" date="2018-06" db="EMBL/GenBank/DDBJ databases">
        <authorList>
            <consortium name="Pathogen Informatics"/>
        </authorList>
    </citation>
    <scope>NUCLEOTIDE SEQUENCE [LARGE SCALE GENOMIC DNA]</scope>
    <source>
        <strain evidence="4">NCTC10132</strain>
    </source>
</reference>
<dbReference type="KEGG" id="medw:NCTC10132_00531"/>
<accession>A0A3B0PK67</accession>
<sequence>MRKKLMFSMLSAMSITSFASLIACSPNKEAPKQPEKNEPETGTQPIETPQPIAKSSLSYEEAKRYVASKQFNELFKVEGERIFEDNYKTTYTKNDFASKAASGEISVTYKGETNLNLSLLNAIPSKSENKVTLIFSYDTDVEKLISYDIDGFKEDLSERFNSNSDENKIDVRKYVNDTQEDRYKVDAKNYYEGLVNNSTRRDLGATEAKINEFNAKAEKLHLPNYDMSNLMGMTIPKYDASGNMVGLDMKLSETGKAPSW</sequence>
<keyword evidence="4" id="KW-1185">Reference proteome</keyword>
<dbReference type="PROSITE" id="PS51257">
    <property type="entry name" value="PROKAR_LIPOPROTEIN"/>
    <property type="match status" value="1"/>
</dbReference>
<dbReference type="AlphaFoldDB" id="A0A3B0PK67"/>